<dbReference type="Proteomes" id="UP000293865">
    <property type="component" value="Unassembled WGS sequence"/>
</dbReference>
<proteinExistence type="predicted"/>
<dbReference type="InterPro" id="IPR014710">
    <property type="entry name" value="RmlC-like_jellyroll"/>
</dbReference>
<sequence length="128" mass="13684">MPKTSKQDAAETVEIVGYEGHLQELGGYTVAFETYTEDADLAPLFAGLPDDRCQCVHLGYVLSGSVKFTFTDGHEEVYVAGDAYHAPPGHTPTLYAGTELVEFSPTEALQQTLEVVGRNSEAATPTSG</sequence>
<dbReference type="Gene3D" id="2.60.120.10">
    <property type="entry name" value="Jelly Rolls"/>
    <property type="match status" value="1"/>
</dbReference>
<evidence type="ECO:0000313" key="1">
    <source>
        <dbReference type="EMBL" id="RXZ72441.1"/>
    </source>
</evidence>
<protein>
    <submittedName>
        <fullName evidence="1">Cupin domain-containing protein</fullName>
    </submittedName>
</protein>
<dbReference type="AlphaFoldDB" id="A0A4Q2L7Y5"/>
<evidence type="ECO:0000313" key="2">
    <source>
        <dbReference type="Proteomes" id="UP000293865"/>
    </source>
</evidence>
<gene>
    <name evidence="1" type="ORF">ESP51_04560</name>
</gene>
<dbReference type="EMBL" id="SDPN01000005">
    <property type="protein sequence ID" value="RXZ72441.1"/>
    <property type="molecule type" value="Genomic_DNA"/>
</dbReference>
<name>A0A4Q2L7Y5_9MICO</name>
<accession>A0A4Q2L7Y5</accession>
<comment type="caution">
    <text evidence="1">The sequence shown here is derived from an EMBL/GenBank/DDBJ whole genome shotgun (WGS) entry which is preliminary data.</text>
</comment>
<dbReference type="RefSeq" id="WP_129519704.1">
    <property type="nucleotide sequence ID" value="NZ_SDPN01000005.1"/>
</dbReference>
<reference evidence="1 2" key="1">
    <citation type="submission" date="2019-01" db="EMBL/GenBank/DDBJ databases">
        <title>Agromyces.</title>
        <authorList>
            <person name="Li J."/>
        </authorList>
    </citation>
    <scope>NUCLEOTIDE SEQUENCE [LARGE SCALE GENOMIC DNA]</scope>
    <source>
        <strain evidence="1 2">DSM 15934</strain>
    </source>
</reference>
<dbReference type="SUPFAM" id="SSF51182">
    <property type="entry name" value="RmlC-like cupins"/>
    <property type="match status" value="1"/>
</dbReference>
<keyword evidence="2" id="KW-1185">Reference proteome</keyword>
<organism evidence="1 2">
    <name type="scientific">Agromyces albus</name>
    <dbReference type="NCBI Taxonomy" id="205332"/>
    <lineage>
        <taxon>Bacteria</taxon>
        <taxon>Bacillati</taxon>
        <taxon>Actinomycetota</taxon>
        <taxon>Actinomycetes</taxon>
        <taxon>Micrococcales</taxon>
        <taxon>Microbacteriaceae</taxon>
        <taxon>Agromyces</taxon>
    </lineage>
</organism>
<dbReference type="InterPro" id="IPR011051">
    <property type="entry name" value="RmlC_Cupin_sf"/>
</dbReference>
<dbReference type="OrthoDB" id="161242at2"/>